<name>A0ABP0UUE4_9BRYO</name>
<evidence type="ECO:0000313" key="2">
    <source>
        <dbReference type="Proteomes" id="UP001497512"/>
    </source>
</evidence>
<sequence>MIVLSINRRDQQILVKRWEEVPRRRPNWSTANYSRIPGLMQSLILNADVEYDGPSLEISAAKLFDGLLQTIPGGEFLLTPDNLNAFNTIWEAFQ</sequence>
<accession>A0ABP0UUE4</accession>
<gene>
    <name evidence="1" type="ORF">CSSPTR1EN2_LOCUS20155</name>
</gene>
<dbReference type="EMBL" id="OZ019899">
    <property type="protein sequence ID" value="CAK9230902.1"/>
    <property type="molecule type" value="Genomic_DNA"/>
</dbReference>
<organism evidence="1 2">
    <name type="scientific">Sphagnum troendelagicum</name>
    <dbReference type="NCBI Taxonomy" id="128251"/>
    <lineage>
        <taxon>Eukaryota</taxon>
        <taxon>Viridiplantae</taxon>
        <taxon>Streptophyta</taxon>
        <taxon>Embryophyta</taxon>
        <taxon>Bryophyta</taxon>
        <taxon>Sphagnophytina</taxon>
        <taxon>Sphagnopsida</taxon>
        <taxon>Sphagnales</taxon>
        <taxon>Sphagnaceae</taxon>
        <taxon>Sphagnum</taxon>
    </lineage>
</organism>
<protein>
    <submittedName>
        <fullName evidence="1">Uncharacterized protein</fullName>
    </submittedName>
</protein>
<evidence type="ECO:0000313" key="1">
    <source>
        <dbReference type="EMBL" id="CAK9230902.1"/>
    </source>
</evidence>
<keyword evidence="2" id="KW-1185">Reference proteome</keyword>
<dbReference type="Proteomes" id="UP001497512">
    <property type="component" value="Chromosome 7"/>
</dbReference>
<proteinExistence type="predicted"/>
<reference evidence="1" key="1">
    <citation type="submission" date="2024-02" db="EMBL/GenBank/DDBJ databases">
        <authorList>
            <consortium name="ELIXIR-Norway"/>
            <consortium name="Elixir Norway"/>
        </authorList>
    </citation>
    <scope>NUCLEOTIDE SEQUENCE</scope>
</reference>